<protein>
    <submittedName>
        <fullName evidence="2">Uncharacterized protein</fullName>
    </submittedName>
</protein>
<accession>A0ABN3N420</accession>
<evidence type="ECO:0000313" key="2">
    <source>
        <dbReference type="EMBL" id="GAA2514104.1"/>
    </source>
</evidence>
<reference evidence="2 3" key="1">
    <citation type="journal article" date="2019" name="Int. J. Syst. Evol. Microbiol.">
        <title>The Global Catalogue of Microorganisms (GCM) 10K type strain sequencing project: providing services to taxonomists for standard genome sequencing and annotation.</title>
        <authorList>
            <consortium name="The Broad Institute Genomics Platform"/>
            <consortium name="The Broad Institute Genome Sequencing Center for Infectious Disease"/>
            <person name="Wu L."/>
            <person name="Ma J."/>
        </authorList>
    </citation>
    <scope>NUCLEOTIDE SEQUENCE [LARGE SCALE GENOMIC DNA]</scope>
    <source>
        <strain evidence="2 3">JCM 6924</strain>
    </source>
</reference>
<evidence type="ECO:0000256" key="1">
    <source>
        <dbReference type="SAM" id="MobiDB-lite"/>
    </source>
</evidence>
<feature type="compositionally biased region" description="Low complexity" evidence="1">
    <location>
        <begin position="85"/>
        <end position="94"/>
    </location>
</feature>
<comment type="caution">
    <text evidence="2">The sequence shown here is derived from an EMBL/GenBank/DDBJ whole genome shotgun (WGS) entry which is preliminary data.</text>
</comment>
<dbReference type="EMBL" id="BAAATM010000001">
    <property type="protein sequence ID" value="GAA2514104.1"/>
    <property type="molecule type" value="Genomic_DNA"/>
</dbReference>
<feature type="region of interest" description="Disordered" evidence="1">
    <location>
        <begin position="1"/>
        <end position="31"/>
    </location>
</feature>
<feature type="compositionally biased region" description="Basic and acidic residues" evidence="1">
    <location>
        <begin position="96"/>
        <end position="120"/>
    </location>
</feature>
<sequence>MHSEGTLGAGACLDNPPAVTRSPSDRAFSQLGPEFPVVAPAMETAFPRPGSGASPTPDRLPAGVPGGPPVPSVLSHHAPGPARPRPAARLPGRPRGIGDRKDTHPCHPAFREPRDEPPSP</sequence>
<organism evidence="2 3">
    <name type="scientific">Streptomyces levis</name>
    <dbReference type="NCBI Taxonomy" id="285566"/>
    <lineage>
        <taxon>Bacteria</taxon>
        <taxon>Bacillati</taxon>
        <taxon>Actinomycetota</taxon>
        <taxon>Actinomycetes</taxon>
        <taxon>Kitasatosporales</taxon>
        <taxon>Streptomycetaceae</taxon>
        <taxon>Streptomyces</taxon>
    </lineage>
</organism>
<keyword evidence="3" id="KW-1185">Reference proteome</keyword>
<proteinExistence type="predicted"/>
<gene>
    <name evidence="2" type="ORF">GCM10010423_00950</name>
</gene>
<name>A0ABN3N420_9ACTN</name>
<feature type="region of interest" description="Disordered" evidence="1">
    <location>
        <begin position="43"/>
        <end position="120"/>
    </location>
</feature>
<dbReference type="Proteomes" id="UP001501095">
    <property type="component" value="Unassembled WGS sequence"/>
</dbReference>
<evidence type="ECO:0000313" key="3">
    <source>
        <dbReference type="Proteomes" id="UP001501095"/>
    </source>
</evidence>